<dbReference type="AlphaFoldDB" id="G4NP52"/>
<dbReference type="EMBL" id="CP002401">
    <property type="protein sequence ID" value="AEP35064.1"/>
    <property type="molecule type" value="Genomic_DNA"/>
</dbReference>
<accession>G4NP52</accession>
<proteinExistence type="predicted"/>
<dbReference type="KEGG" id="cra:CTO_0959"/>
<reference evidence="2 3" key="1">
    <citation type="journal article" date="2011" name="J. Exp. Med.">
        <title>A live-attenuated chlamydial vaccine protects against trachoma in nonhuman primates.</title>
        <authorList>
            <person name="Kari L."/>
            <person name="Whitmire W.M."/>
            <person name="Olivares-Zavaleta N."/>
            <person name="Goheen M.M."/>
            <person name="Taylor L.D."/>
            <person name="Carlson J.H."/>
            <person name="Sturdevant G.L."/>
            <person name="Lu C."/>
            <person name="Bakios L.E."/>
            <person name="Randall L.B."/>
            <person name="Parnell M.J."/>
            <person name="Zhong G."/>
            <person name="Caldwell H.D."/>
        </authorList>
    </citation>
    <scope>NUCLEOTIDE SEQUENCE [LARGE SCALE GENOMIC DNA]</scope>
    <source>
        <strain evidence="2 3">A2497</strain>
    </source>
</reference>
<feature type="region of interest" description="Disordered" evidence="1">
    <location>
        <begin position="1"/>
        <end position="28"/>
    </location>
</feature>
<name>G4NP52_CHLT4</name>
<gene>
    <name evidence="2" type="ordered locus">CTO_0959</name>
</gene>
<evidence type="ECO:0000256" key="1">
    <source>
        <dbReference type="SAM" id="MobiDB-lite"/>
    </source>
</evidence>
<protein>
    <submittedName>
        <fullName evidence="2">Uncharacterized protein</fullName>
    </submittedName>
</protein>
<evidence type="ECO:0000313" key="2">
    <source>
        <dbReference type="EMBL" id="AEP35064.1"/>
    </source>
</evidence>
<evidence type="ECO:0000313" key="3">
    <source>
        <dbReference type="Proteomes" id="UP000009287"/>
    </source>
</evidence>
<sequence>MKKGPGPHVEKLAPSKEPTAEGDCGGKDPRFLDGAGDVGLKISDLCAISDIEYVITLPYLYVLNQ</sequence>
<organism evidence="2 3">
    <name type="scientific">Chlamydia trachomatis serovar A (strain A2497)</name>
    <dbReference type="NCBI Taxonomy" id="580047"/>
    <lineage>
        <taxon>Bacteria</taxon>
        <taxon>Pseudomonadati</taxon>
        <taxon>Chlamydiota</taxon>
        <taxon>Chlamydiia</taxon>
        <taxon>Chlamydiales</taxon>
        <taxon>Chlamydiaceae</taxon>
        <taxon>Chlamydia/Chlamydophila group</taxon>
        <taxon>Chlamydia</taxon>
    </lineage>
</organism>
<dbReference type="Proteomes" id="UP000009287">
    <property type="component" value="Chromosome"/>
</dbReference>